<feature type="domain" description="Major facilitator superfamily (MFS) profile" evidence="7">
    <location>
        <begin position="1"/>
        <end position="399"/>
    </location>
</feature>
<sequence length="408" mass="44156">MNFEEKRWRYMAGAMLLALCSGIGYAWSVFQKPLMENLGCDLKSISLTFTIQILISTIAPVFLGRFQNVIGVANYLRIGIAVYVLGLFATMFAGSIVYLYIVYGVVVGIGIAMLYPSLMAYSTSLFPDKTGLASGILACSYGSGAIFWAPIATFFMQRYGVLSVFGLFAAIFSVAMIPASFLIKKVPDDFIAKMGKAGKINTDNAFVTDYTWREMLKTSTYYLLVMALTLGTAAGLMIMGHASTILQEVLNFPASKAALLVGLFSIFNSLGRLIFGFVSDRFGRYNTMMFLFAVIGGAMLLLTKTSGIIFVVALLVISSCYGGFTSMFSPVCAENFGLKNLAVNYPFLYVAYGLAGTIGPQLAARIKTASGGYDLAFFTVAVMSAVGFIVVLFLKAKKNATKIKPIQC</sequence>
<dbReference type="KEGG" id="bacg:D2962_01145"/>
<evidence type="ECO:0000256" key="2">
    <source>
        <dbReference type="ARBA" id="ARBA00022448"/>
    </source>
</evidence>
<dbReference type="InterPro" id="IPR011701">
    <property type="entry name" value="MFS"/>
</dbReference>
<dbReference type="CDD" id="cd17353">
    <property type="entry name" value="MFS_OFA_like"/>
    <property type="match status" value="1"/>
</dbReference>
<dbReference type="GO" id="GO:0022857">
    <property type="term" value="F:transmembrane transporter activity"/>
    <property type="evidence" value="ECO:0007669"/>
    <property type="project" value="InterPro"/>
</dbReference>
<feature type="transmembrane region" description="Helical" evidence="6">
    <location>
        <begin position="221"/>
        <end position="245"/>
    </location>
</feature>
<dbReference type="SUPFAM" id="SSF103473">
    <property type="entry name" value="MFS general substrate transporter"/>
    <property type="match status" value="1"/>
</dbReference>
<dbReference type="InterPro" id="IPR020846">
    <property type="entry name" value="MFS_dom"/>
</dbReference>
<dbReference type="GO" id="GO:0005886">
    <property type="term" value="C:plasma membrane"/>
    <property type="evidence" value="ECO:0007669"/>
    <property type="project" value="UniProtKB-SubCell"/>
</dbReference>
<dbReference type="Proteomes" id="UP000280960">
    <property type="component" value="Chromosome"/>
</dbReference>
<feature type="transmembrane region" description="Helical" evidence="6">
    <location>
        <begin position="161"/>
        <end position="183"/>
    </location>
</feature>
<dbReference type="RefSeq" id="WP_122013864.1">
    <property type="nucleotide sequence ID" value="NZ_CP033169.1"/>
</dbReference>
<keyword evidence="4 6" id="KW-1133">Transmembrane helix</keyword>
<gene>
    <name evidence="8" type="ORF">D2962_01145</name>
</gene>
<feature type="transmembrane region" description="Helical" evidence="6">
    <location>
        <begin position="285"/>
        <end position="302"/>
    </location>
</feature>
<dbReference type="AlphaFoldDB" id="A0A3G2R1R8"/>
<proteinExistence type="predicted"/>
<protein>
    <submittedName>
        <fullName evidence="8">MFS transporter</fullName>
    </submittedName>
</protein>
<evidence type="ECO:0000256" key="5">
    <source>
        <dbReference type="ARBA" id="ARBA00023136"/>
    </source>
</evidence>
<feature type="transmembrane region" description="Helical" evidence="6">
    <location>
        <begin position="308"/>
        <end position="329"/>
    </location>
</feature>
<name>A0A3G2R1R8_9FIRM</name>
<feature type="transmembrane region" description="Helical" evidence="6">
    <location>
        <begin position="132"/>
        <end position="155"/>
    </location>
</feature>
<feature type="transmembrane region" description="Helical" evidence="6">
    <location>
        <begin position="44"/>
        <end position="63"/>
    </location>
</feature>
<feature type="transmembrane region" description="Helical" evidence="6">
    <location>
        <begin position="341"/>
        <end position="363"/>
    </location>
</feature>
<accession>A0A3G2R1R8</accession>
<dbReference type="PROSITE" id="PS50850">
    <property type="entry name" value="MFS"/>
    <property type="match status" value="1"/>
</dbReference>
<dbReference type="EMBL" id="CP033169">
    <property type="protein sequence ID" value="AYO29393.1"/>
    <property type="molecule type" value="Genomic_DNA"/>
</dbReference>
<evidence type="ECO:0000256" key="4">
    <source>
        <dbReference type="ARBA" id="ARBA00022989"/>
    </source>
</evidence>
<dbReference type="PANTHER" id="PTHR43385">
    <property type="entry name" value="RIBOFLAVIN TRANSPORTER RIBJ"/>
    <property type="match status" value="1"/>
</dbReference>
<dbReference type="Gene3D" id="1.20.1250.20">
    <property type="entry name" value="MFS general substrate transporter like domains"/>
    <property type="match status" value="2"/>
</dbReference>
<keyword evidence="5 6" id="KW-0472">Membrane</keyword>
<evidence type="ECO:0000256" key="6">
    <source>
        <dbReference type="SAM" id="Phobius"/>
    </source>
</evidence>
<dbReference type="Pfam" id="PF07690">
    <property type="entry name" value="MFS_1"/>
    <property type="match status" value="1"/>
</dbReference>
<feature type="transmembrane region" description="Helical" evidence="6">
    <location>
        <begin position="100"/>
        <end position="120"/>
    </location>
</feature>
<evidence type="ECO:0000256" key="1">
    <source>
        <dbReference type="ARBA" id="ARBA00004651"/>
    </source>
</evidence>
<organism evidence="8 9">
    <name type="scientific">Biomaibacter acetigenes</name>
    <dbReference type="NCBI Taxonomy" id="2316383"/>
    <lineage>
        <taxon>Bacteria</taxon>
        <taxon>Bacillati</taxon>
        <taxon>Bacillota</taxon>
        <taxon>Clostridia</taxon>
        <taxon>Thermosediminibacterales</taxon>
        <taxon>Tepidanaerobacteraceae</taxon>
        <taxon>Biomaibacter</taxon>
    </lineage>
</organism>
<comment type="subcellular location">
    <subcellularLocation>
        <location evidence="1">Cell membrane</location>
        <topology evidence="1">Multi-pass membrane protein</topology>
    </subcellularLocation>
</comment>
<feature type="transmembrane region" description="Helical" evidence="6">
    <location>
        <begin position="75"/>
        <end position="94"/>
    </location>
</feature>
<evidence type="ECO:0000256" key="3">
    <source>
        <dbReference type="ARBA" id="ARBA00022692"/>
    </source>
</evidence>
<keyword evidence="9" id="KW-1185">Reference proteome</keyword>
<dbReference type="PANTHER" id="PTHR43385:SF1">
    <property type="entry name" value="RIBOFLAVIN TRANSPORTER RIBJ"/>
    <property type="match status" value="1"/>
</dbReference>
<keyword evidence="2" id="KW-0813">Transport</keyword>
<feature type="transmembrane region" description="Helical" evidence="6">
    <location>
        <begin position="257"/>
        <end position="278"/>
    </location>
</feature>
<evidence type="ECO:0000313" key="9">
    <source>
        <dbReference type="Proteomes" id="UP000280960"/>
    </source>
</evidence>
<evidence type="ECO:0000313" key="8">
    <source>
        <dbReference type="EMBL" id="AYO29393.1"/>
    </source>
</evidence>
<dbReference type="InterPro" id="IPR036259">
    <property type="entry name" value="MFS_trans_sf"/>
</dbReference>
<evidence type="ECO:0000259" key="7">
    <source>
        <dbReference type="PROSITE" id="PS50850"/>
    </source>
</evidence>
<dbReference type="InterPro" id="IPR052983">
    <property type="entry name" value="MFS_Riboflavin_Transporter"/>
</dbReference>
<keyword evidence="3 6" id="KW-0812">Transmembrane</keyword>
<feature type="transmembrane region" description="Helical" evidence="6">
    <location>
        <begin position="375"/>
        <end position="394"/>
    </location>
</feature>
<reference evidence="8 9" key="1">
    <citation type="submission" date="2018-10" db="EMBL/GenBank/DDBJ databases">
        <authorList>
            <person name="Zhang X."/>
        </authorList>
    </citation>
    <scope>NUCLEOTIDE SEQUENCE [LARGE SCALE GENOMIC DNA]</scope>
    <source>
        <strain evidence="8 9">SK-G1</strain>
    </source>
</reference>